<evidence type="ECO:0000313" key="2">
    <source>
        <dbReference type="Proteomes" id="UP000006919"/>
    </source>
</evidence>
<dbReference type="PANTHER" id="PTHR38451:SF1">
    <property type="entry name" value="TRNA (ADENINE(22)-N(1))-METHYLTRANSFERASE"/>
    <property type="match status" value="1"/>
</dbReference>
<dbReference type="STRING" id="697329.Rumal_0140"/>
<dbReference type="Proteomes" id="UP000006919">
    <property type="component" value="Chromosome"/>
</dbReference>
<name>E6UCB0_RUMA7</name>
<dbReference type="RefSeq" id="WP_013496896.1">
    <property type="nucleotide sequence ID" value="NC_014833.1"/>
</dbReference>
<dbReference type="PANTHER" id="PTHR38451">
    <property type="entry name" value="TRNA (ADENINE(22)-N(1))-METHYLTRANSFERASE"/>
    <property type="match status" value="1"/>
</dbReference>
<sequence>MDKRLLTCVSLCRGRVIADIGTDHGYLPCYMAAEGLCDKAYACDVAEKPLESAAAHISQNGLEDKVTPILSCGLEKVPAEGLTDIVIAGMGGELIARILEDCRWLKTAEPALNLVLQPMTKWDTLRRWLYENGFEVRGEKPCTSGRFVYSVMQAVYTGEKPGYPCDLRYLFCGRVTADDDDGREYLLRQAVRLEACARGKLSSGEADAAKEMQALAEDIKEQCEKNCL</sequence>
<dbReference type="eggNOG" id="COG2384">
    <property type="taxonomic scope" value="Bacteria"/>
</dbReference>
<gene>
    <name evidence="1" type="ordered locus">Rumal_0140</name>
</gene>
<dbReference type="KEGG" id="ral:Rumal_0140"/>
<proteinExistence type="predicted"/>
<dbReference type="Gene3D" id="3.40.50.150">
    <property type="entry name" value="Vaccinia Virus protein VP39"/>
    <property type="match status" value="1"/>
</dbReference>
<protein>
    <recommendedName>
        <fullName evidence="3">tRNA (Adenine22-N1)-methyltransferase</fullName>
    </recommendedName>
</protein>
<dbReference type="HOGENOM" id="CLU_071037_2_0_9"/>
<evidence type="ECO:0000313" key="1">
    <source>
        <dbReference type="EMBL" id="ADU20702.1"/>
    </source>
</evidence>
<organism evidence="1 2">
    <name type="scientific">Ruminococcus albus (strain ATCC 27210 / DSM 20455 / JCM 14654 / NCDO 2250 / 7)</name>
    <dbReference type="NCBI Taxonomy" id="697329"/>
    <lineage>
        <taxon>Bacteria</taxon>
        <taxon>Bacillati</taxon>
        <taxon>Bacillota</taxon>
        <taxon>Clostridia</taxon>
        <taxon>Eubacteriales</taxon>
        <taxon>Oscillospiraceae</taxon>
        <taxon>Ruminococcus</taxon>
    </lineage>
</organism>
<evidence type="ECO:0008006" key="3">
    <source>
        <dbReference type="Google" id="ProtNLM"/>
    </source>
</evidence>
<dbReference type="OrthoDB" id="5881184at2"/>
<accession>E6UCB0</accession>
<dbReference type="InterPro" id="IPR029063">
    <property type="entry name" value="SAM-dependent_MTases_sf"/>
</dbReference>
<dbReference type="EMBL" id="CP002403">
    <property type="protein sequence ID" value="ADU20702.1"/>
    <property type="molecule type" value="Genomic_DNA"/>
</dbReference>
<dbReference type="AlphaFoldDB" id="E6UCB0"/>
<reference evidence="1 2" key="1">
    <citation type="journal article" date="2011" name="J. Bacteriol.">
        <title>Complete genome of the cellulolytic ruminal bacterium Ruminococcus albus 7.</title>
        <authorList>
            <person name="Suen G."/>
            <person name="Stevenson D.M."/>
            <person name="Bruce D.C."/>
            <person name="Chertkov O."/>
            <person name="Copeland A."/>
            <person name="Cheng J.F."/>
            <person name="Detter C."/>
            <person name="Detter J.C."/>
            <person name="Goodwin L.A."/>
            <person name="Han C.S."/>
            <person name="Hauser L.J."/>
            <person name="Ivanova N.N."/>
            <person name="Kyrpides N.C."/>
            <person name="Land M.L."/>
            <person name="Lapidus A."/>
            <person name="Lucas S."/>
            <person name="Ovchinnikova G."/>
            <person name="Pitluck S."/>
            <person name="Tapia R."/>
            <person name="Woyke T."/>
            <person name="Boyum J."/>
            <person name="Mead D."/>
            <person name="Weimer P.J."/>
        </authorList>
    </citation>
    <scope>NUCLEOTIDE SEQUENCE [LARGE SCALE GENOMIC DNA]</scope>
    <source>
        <strain evidence="2">ATCC 27210 / DSM 20455 / JCM 14654 / NCDO 2250 / 7</strain>
    </source>
</reference>
<dbReference type="Pfam" id="PF12847">
    <property type="entry name" value="Methyltransf_18"/>
    <property type="match status" value="1"/>
</dbReference>
<dbReference type="SUPFAM" id="SSF53335">
    <property type="entry name" value="S-adenosyl-L-methionine-dependent methyltransferases"/>
    <property type="match status" value="1"/>
</dbReference>